<dbReference type="PROSITE" id="PS51462">
    <property type="entry name" value="NUDIX"/>
    <property type="match status" value="1"/>
</dbReference>
<evidence type="ECO:0000313" key="5">
    <source>
        <dbReference type="Proteomes" id="UP000823902"/>
    </source>
</evidence>
<dbReference type="EMBL" id="DWVY01000028">
    <property type="protein sequence ID" value="HJC74472.1"/>
    <property type="molecule type" value="Genomic_DNA"/>
</dbReference>
<dbReference type="AlphaFoldDB" id="A0A9D2TN13"/>
<dbReference type="Pfam" id="PF00293">
    <property type="entry name" value="NUDIX"/>
    <property type="match status" value="1"/>
</dbReference>
<dbReference type="GO" id="GO:0005829">
    <property type="term" value="C:cytosol"/>
    <property type="evidence" value="ECO:0007669"/>
    <property type="project" value="TreeGrafter"/>
</dbReference>
<evidence type="ECO:0000313" key="4">
    <source>
        <dbReference type="EMBL" id="HJC74472.1"/>
    </source>
</evidence>
<dbReference type="Proteomes" id="UP000823902">
    <property type="component" value="Unassembled WGS sequence"/>
</dbReference>
<dbReference type="InterPro" id="IPR000086">
    <property type="entry name" value="NUDIX_hydrolase_dom"/>
</dbReference>
<dbReference type="Gene3D" id="3.90.79.10">
    <property type="entry name" value="Nucleoside Triphosphate Pyrophosphohydrolase"/>
    <property type="match status" value="1"/>
</dbReference>
<dbReference type="InterPro" id="IPR015797">
    <property type="entry name" value="NUDIX_hydrolase-like_dom_sf"/>
</dbReference>
<keyword evidence="2 4" id="KW-0378">Hydrolase</keyword>
<reference evidence="4" key="1">
    <citation type="journal article" date="2021" name="PeerJ">
        <title>Extensive microbial diversity within the chicken gut microbiome revealed by metagenomics and culture.</title>
        <authorList>
            <person name="Gilroy R."/>
            <person name="Ravi A."/>
            <person name="Getino M."/>
            <person name="Pursley I."/>
            <person name="Horton D.L."/>
            <person name="Alikhan N.F."/>
            <person name="Baker D."/>
            <person name="Gharbi K."/>
            <person name="Hall N."/>
            <person name="Watson M."/>
            <person name="Adriaenssens E.M."/>
            <person name="Foster-Nyarko E."/>
            <person name="Jarju S."/>
            <person name="Secka A."/>
            <person name="Antonio M."/>
            <person name="Oren A."/>
            <person name="Chaudhuri R.R."/>
            <person name="La Ragione R."/>
            <person name="Hildebrand F."/>
            <person name="Pallen M.J."/>
        </authorList>
    </citation>
    <scope>NUCLEOTIDE SEQUENCE</scope>
    <source>
        <strain evidence="4">CHK196-7946</strain>
    </source>
</reference>
<gene>
    <name evidence="4" type="ORF">H9697_05935</name>
</gene>
<dbReference type="GO" id="GO:0016787">
    <property type="term" value="F:hydrolase activity"/>
    <property type="evidence" value="ECO:0007669"/>
    <property type="project" value="UniProtKB-KW"/>
</dbReference>
<dbReference type="GO" id="GO:0019693">
    <property type="term" value="P:ribose phosphate metabolic process"/>
    <property type="evidence" value="ECO:0007669"/>
    <property type="project" value="TreeGrafter"/>
</dbReference>
<proteinExistence type="predicted"/>
<dbReference type="PANTHER" id="PTHR11839:SF18">
    <property type="entry name" value="NUDIX HYDROLASE DOMAIN-CONTAINING PROTEIN"/>
    <property type="match status" value="1"/>
</dbReference>
<reference evidence="4" key="2">
    <citation type="submission" date="2021-04" db="EMBL/GenBank/DDBJ databases">
        <authorList>
            <person name="Gilroy R."/>
        </authorList>
    </citation>
    <scope>NUCLEOTIDE SEQUENCE</scope>
    <source>
        <strain evidence="4">CHK196-7946</strain>
    </source>
</reference>
<comment type="caution">
    <text evidence="4">The sequence shown here is derived from an EMBL/GenBank/DDBJ whole genome shotgun (WGS) entry which is preliminary data.</text>
</comment>
<evidence type="ECO:0000256" key="2">
    <source>
        <dbReference type="ARBA" id="ARBA00022801"/>
    </source>
</evidence>
<dbReference type="SUPFAM" id="SSF55811">
    <property type="entry name" value="Nudix"/>
    <property type="match status" value="1"/>
</dbReference>
<dbReference type="PANTHER" id="PTHR11839">
    <property type="entry name" value="UDP/ADP-SUGAR PYROPHOSPHATASE"/>
    <property type="match status" value="1"/>
</dbReference>
<comment type="cofactor">
    <cofactor evidence="1">
        <name>Mg(2+)</name>
        <dbReference type="ChEBI" id="CHEBI:18420"/>
    </cofactor>
</comment>
<accession>A0A9D2TN13</accession>
<evidence type="ECO:0000259" key="3">
    <source>
        <dbReference type="PROSITE" id="PS51462"/>
    </source>
</evidence>
<name>A0A9D2TN13_9FIRM</name>
<dbReference type="GO" id="GO:0006753">
    <property type="term" value="P:nucleoside phosphate metabolic process"/>
    <property type="evidence" value="ECO:0007669"/>
    <property type="project" value="TreeGrafter"/>
</dbReference>
<organism evidence="4 5">
    <name type="scientific">Candidatus Mediterraneibacter faecavium</name>
    <dbReference type="NCBI Taxonomy" id="2838668"/>
    <lineage>
        <taxon>Bacteria</taxon>
        <taxon>Bacillati</taxon>
        <taxon>Bacillota</taxon>
        <taxon>Clostridia</taxon>
        <taxon>Lachnospirales</taxon>
        <taxon>Lachnospiraceae</taxon>
        <taxon>Mediterraneibacter</taxon>
    </lineage>
</organism>
<protein>
    <submittedName>
        <fullName evidence="4">NUDIX hydrolase</fullName>
    </submittedName>
</protein>
<feature type="domain" description="Nudix hydrolase" evidence="3">
    <location>
        <begin position="39"/>
        <end position="170"/>
    </location>
</feature>
<evidence type="ECO:0000256" key="1">
    <source>
        <dbReference type="ARBA" id="ARBA00001946"/>
    </source>
</evidence>
<sequence length="176" mass="19863">MNIPKVLDSEEVYKGRIITVRKDTLTRGDGKTFVRETAVSADAVAVAALDEENRILLIRQYRHPMGQPVWEIPAGKMDVDGETPEETAIRELQEETDTTAGTLRLLTVFYNSAGWTNEKTYVYLAKDLKEVPEFERENEEADIEKRWLPLAEAYEMVKSGELADAKTVIGILLACK</sequence>